<dbReference type="Gene3D" id="1.10.260.40">
    <property type="entry name" value="lambda repressor-like DNA-binding domains"/>
    <property type="match status" value="1"/>
</dbReference>
<proteinExistence type="predicted"/>
<dbReference type="RefSeq" id="WP_062721885.1">
    <property type="nucleotide sequence ID" value="NZ_KQ948932.1"/>
</dbReference>
<dbReference type="EMBL" id="LMWY01000035">
    <property type="protein sequence ID" value="KUN99010.1"/>
    <property type="molecule type" value="Genomic_DNA"/>
</dbReference>
<accession>A0A101TVH1</accession>
<feature type="domain" description="HTH cro/C1-type" evidence="1">
    <location>
        <begin position="22"/>
        <end position="76"/>
    </location>
</feature>
<keyword evidence="3" id="KW-1185">Reference proteome</keyword>
<dbReference type="OrthoDB" id="2897536at2"/>
<dbReference type="Proteomes" id="UP000053429">
    <property type="component" value="Unassembled WGS sequence"/>
</dbReference>
<evidence type="ECO:0000313" key="3">
    <source>
        <dbReference type="Proteomes" id="UP000053429"/>
    </source>
</evidence>
<dbReference type="Pfam" id="PF13560">
    <property type="entry name" value="HTH_31"/>
    <property type="match status" value="1"/>
</dbReference>
<reference evidence="2 3" key="1">
    <citation type="submission" date="2015-10" db="EMBL/GenBank/DDBJ databases">
        <title>Draft genome sequence of Streptomyces caeruleatus NRRL B-24802, type strain for the species Streptomyces caeruleatus.</title>
        <authorList>
            <person name="Ruckert C."/>
            <person name="Winkler A."/>
            <person name="Kalinowski J."/>
            <person name="Kampfer P."/>
            <person name="Glaeser S."/>
        </authorList>
    </citation>
    <scope>NUCLEOTIDE SEQUENCE [LARGE SCALE GENOMIC DNA]</scope>
    <source>
        <strain evidence="2 3">NRRL B-24802</strain>
    </source>
</reference>
<protein>
    <recommendedName>
        <fullName evidence="1">HTH cro/C1-type domain-containing protein</fullName>
    </recommendedName>
</protein>
<dbReference type="GO" id="GO:0003677">
    <property type="term" value="F:DNA binding"/>
    <property type="evidence" value="ECO:0007669"/>
    <property type="project" value="InterPro"/>
</dbReference>
<dbReference type="PROSITE" id="PS50943">
    <property type="entry name" value="HTH_CROC1"/>
    <property type="match status" value="1"/>
</dbReference>
<comment type="caution">
    <text evidence="2">The sequence shown here is derived from an EMBL/GenBank/DDBJ whole genome shotgun (WGS) entry which is preliminary data.</text>
</comment>
<gene>
    <name evidence="2" type="ORF">AQJ67_27005</name>
</gene>
<dbReference type="STRING" id="661399.AQJ67_27005"/>
<evidence type="ECO:0000259" key="1">
    <source>
        <dbReference type="PROSITE" id="PS50943"/>
    </source>
</evidence>
<organism evidence="2 3">
    <name type="scientific">Streptomyces caeruleatus</name>
    <dbReference type="NCBI Taxonomy" id="661399"/>
    <lineage>
        <taxon>Bacteria</taxon>
        <taxon>Bacillati</taxon>
        <taxon>Actinomycetota</taxon>
        <taxon>Actinomycetes</taxon>
        <taxon>Kitasatosporales</taxon>
        <taxon>Streptomycetaceae</taxon>
        <taxon>Streptomyces</taxon>
    </lineage>
</organism>
<dbReference type="InterPro" id="IPR010982">
    <property type="entry name" value="Lambda_DNA-bd_dom_sf"/>
</dbReference>
<name>A0A101TVH1_9ACTN</name>
<dbReference type="InterPro" id="IPR001387">
    <property type="entry name" value="Cro/C1-type_HTH"/>
</dbReference>
<dbReference type="Pfam" id="PF19054">
    <property type="entry name" value="DUF5753"/>
    <property type="match status" value="1"/>
</dbReference>
<dbReference type="CDD" id="cd00093">
    <property type="entry name" value="HTH_XRE"/>
    <property type="match status" value="1"/>
</dbReference>
<dbReference type="SMART" id="SM00530">
    <property type="entry name" value="HTH_XRE"/>
    <property type="match status" value="1"/>
</dbReference>
<dbReference type="InterPro" id="IPR043917">
    <property type="entry name" value="DUF5753"/>
</dbReference>
<dbReference type="SUPFAM" id="SSF47413">
    <property type="entry name" value="lambda repressor-like DNA-binding domains"/>
    <property type="match status" value="1"/>
</dbReference>
<sequence>MAVEEQDLNDKDSMLTFFGSEVQRLRAKKGVPQEALAKATHCTRTLVNKIENAVRVPSKDFAKGADKFLDADEHLSRLWPLVILYAYPSWFRPFVELEKQAAVIRTLEPTVVPGLLQTRDYARATLAVGRANGIDTLLDARMERQAILERGTPPELWALMDEAVLRRKVGDGRVMREQLRHLLNLSERPSIVIQVVPFSSGARAAAAGAFHTLTFEAGVKGAPALPVVHVDGFPRGQLLADPADFKAAERAYDLLMGDALSVQASIDLIADVMKETT</sequence>
<evidence type="ECO:0000313" key="2">
    <source>
        <dbReference type="EMBL" id="KUN99010.1"/>
    </source>
</evidence>
<dbReference type="AlphaFoldDB" id="A0A101TVH1"/>